<dbReference type="GO" id="GO:0032584">
    <property type="term" value="C:growth cone membrane"/>
    <property type="evidence" value="ECO:0007669"/>
    <property type="project" value="TreeGrafter"/>
</dbReference>
<feature type="chain" id="PRO_5012732111" description="Exocyst complex component Sec8" evidence="3">
    <location>
        <begin position="19"/>
        <end position="199"/>
    </location>
</feature>
<keyword evidence="1" id="KW-0813">Transport</keyword>
<dbReference type="GO" id="GO:0006893">
    <property type="term" value="P:Golgi to plasma membrane transport"/>
    <property type="evidence" value="ECO:0007669"/>
    <property type="project" value="TreeGrafter"/>
</dbReference>
<organism evidence="4 5">
    <name type="scientific">Tropilaelaps mercedesae</name>
    <dbReference type="NCBI Taxonomy" id="418985"/>
    <lineage>
        <taxon>Eukaryota</taxon>
        <taxon>Metazoa</taxon>
        <taxon>Ecdysozoa</taxon>
        <taxon>Arthropoda</taxon>
        <taxon>Chelicerata</taxon>
        <taxon>Arachnida</taxon>
        <taxon>Acari</taxon>
        <taxon>Parasitiformes</taxon>
        <taxon>Mesostigmata</taxon>
        <taxon>Gamasina</taxon>
        <taxon>Dermanyssoidea</taxon>
        <taxon>Laelapidae</taxon>
        <taxon>Tropilaelaps</taxon>
    </lineage>
</organism>
<dbReference type="PANTHER" id="PTHR14146:SF0">
    <property type="entry name" value="EXOCYST COMPLEX COMPONENT 4"/>
    <property type="match status" value="1"/>
</dbReference>
<dbReference type="STRING" id="418985.A0A1V9XK39"/>
<dbReference type="GO" id="GO:0007268">
    <property type="term" value="P:chemical synaptic transmission"/>
    <property type="evidence" value="ECO:0007669"/>
    <property type="project" value="TreeGrafter"/>
</dbReference>
<feature type="transmembrane region" description="Helical" evidence="2">
    <location>
        <begin position="77"/>
        <end position="98"/>
    </location>
</feature>
<evidence type="ECO:0000256" key="2">
    <source>
        <dbReference type="SAM" id="Phobius"/>
    </source>
</evidence>
<dbReference type="InterPro" id="IPR039682">
    <property type="entry name" value="Sec8/EXOC4"/>
</dbReference>
<dbReference type="AlphaFoldDB" id="A0A1V9XK39"/>
<keyword evidence="3" id="KW-0732">Signal</keyword>
<proteinExistence type="inferred from homology"/>
<keyword evidence="2" id="KW-0472">Membrane</keyword>
<protein>
    <recommendedName>
        <fullName evidence="1">Exocyst complex component Sec8</fullName>
    </recommendedName>
</protein>
<reference evidence="4 5" key="1">
    <citation type="journal article" date="2017" name="Gigascience">
        <title>Draft genome of the honey bee ectoparasitic mite, Tropilaelaps mercedesae, is shaped by the parasitic life history.</title>
        <authorList>
            <person name="Dong X."/>
            <person name="Armstrong S.D."/>
            <person name="Xia D."/>
            <person name="Makepeace B.L."/>
            <person name="Darby A.C."/>
            <person name="Kadowaki T."/>
        </authorList>
    </citation>
    <scope>NUCLEOTIDE SEQUENCE [LARGE SCALE GENOMIC DNA]</scope>
    <source>
        <strain evidence="4">Wuxi-XJTLU</strain>
    </source>
</reference>
<name>A0A1V9XK39_9ACAR</name>
<feature type="signal peptide" evidence="3">
    <location>
        <begin position="1"/>
        <end position="18"/>
    </location>
</feature>
<dbReference type="GO" id="GO:0006612">
    <property type="term" value="P:protein targeting to membrane"/>
    <property type="evidence" value="ECO:0007669"/>
    <property type="project" value="UniProtKB-UniRule"/>
</dbReference>
<dbReference type="GO" id="GO:0045202">
    <property type="term" value="C:synapse"/>
    <property type="evidence" value="ECO:0007669"/>
    <property type="project" value="TreeGrafter"/>
</dbReference>
<evidence type="ECO:0000256" key="3">
    <source>
        <dbReference type="SAM" id="SignalP"/>
    </source>
</evidence>
<dbReference type="GO" id="GO:0015031">
    <property type="term" value="P:protein transport"/>
    <property type="evidence" value="ECO:0007669"/>
    <property type="project" value="UniProtKB-KW"/>
</dbReference>
<keyword evidence="5" id="KW-1185">Reference proteome</keyword>
<keyword evidence="2" id="KW-0812">Transmembrane</keyword>
<dbReference type="EMBL" id="MNPL01009112">
    <property type="protein sequence ID" value="OQR73877.1"/>
    <property type="molecule type" value="Genomic_DNA"/>
</dbReference>
<sequence length="199" mass="22371">MQVRVHCFYYLLPLVAEGQFTTAVGCLGGSSTNSSDGAHGSSHGTQDTDWQVVDLAADLSRTEESLSSAVQPRKHKYVFEGLGLVVAVILMNAVPQIYRINELGVKRICRDIYAIQQKLTTISSGREVSLDHARQYFELMLLSGQDILNGIVENGPQFQQIDYKNLFELLCRSRSDEKDKFEWYNNRLKDILDGVPVKI</sequence>
<dbReference type="GO" id="GO:0000145">
    <property type="term" value="C:exocyst"/>
    <property type="evidence" value="ECO:0007669"/>
    <property type="project" value="UniProtKB-UniRule"/>
</dbReference>
<gene>
    <name evidence="4" type="ORF">BIW11_03498</name>
</gene>
<keyword evidence="2" id="KW-1133">Transmembrane helix</keyword>
<comment type="similarity">
    <text evidence="1">Belongs to the SEC8 family.</text>
</comment>
<accession>A0A1V9XK39</accession>
<evidence type="ECO:0000313" key="4">
    <source>
        <dbReference type="EMBL" id="OQR73877.1"/>
    </source>
</evidence>
<dbReference type="PANTHER" id="PTHR14146">
    <property type="entry name" value="EXOCYST COMPLEX COMPONENT 4"/>
    <property type="match status" value="1"/>
</dbReference>
<dbReference type="OrthoDB" id="6506830at2759"/>
<dbReference type="InParanoid" id="A0A1V9XK39"/>
<evidence type="ECO:0000256" key="1">
    <source>
        <dbReference type="RuleBase" id="RU367079"/>
    </source>
</evidence>
<comment type="function">
    <text evidence="1">Component of the exocyst complex involved in the docking of exocytic vesicles with fusion sites on the plasma membrane.</text>
</comment>
<evidence type="ECO:0000313" key="5">
    <source>
        <dbReference type="Proteomes" id="UP000192247"/>
    </source>
</evidence>
<keyword evidence="1" id="KW-0653">Protein transport</keyword>
<dbReference type="GO" id="GO:0090522">
    <property type="term" value="P:vesicle tethering involved in exocytosis"/>
    <property type="evidence" value="ECO:0007669"/>
    <property type="project" value="UniProtKB-UniRule"/>
</dbReference>
<comment type="caution">
    <text evidence="4">The sequence shown here is derived from an EMBL/GenBank/DDBJ whole genome shotgun (WGS) entry which is preliminary data.</text>
</comment>
<dbReference type="Proteomes" id="UP000192247">
    <property type="component" value="Unassembled WGS sequence"/>
</dbReference>
<keyword evidence="1" id="KW-0268">Exocytosis</keyword>